<dbReference type="PANTHER" id="PTHR12696">
    <property type="entry name" value="TIP120"/>
    <property type="match status" value="1"/>
</dbReference>
<dbReference type="GO" id="GO:0010265">
    <property type="term" value="P:SCF complex assembly"/>
    <property type="evidence" value="ECO:0007669"/>
    <property type="project" value="InterPro"/>
</dbReference>
<sequence>MQDLFEAVVRAGLPGLGYQDILNHLLAPLVSSQSANIHKQAYHSMAKCVAALTLTHPSEAVGVVNRFLMDVTNPRSPTVQSFSLLAIGEIGKHIDLSSIPQLKDAVVASFSSPSEEVKSAASYALGHLSCGNLQEYLPFVLSEIEANPKRQYLLLHSLKEIISLQSKSPEGVKVLQGFVNDIWTQLFRHTECVEEGTRNVVAECLGKLTLINPSALLPKLQESLKTDSPMMRTTIVTAIKFTISDQPSAIDSLLRHSIGDFLSTLQDPDLNVRRVALVAFNSAAHNKPSLVRDLLDTILPQLYNETKVRKELIREVEMGPFKHTVDDGLDIRKAAFECMYTLLETCLDRVDIYVFLEHVEGGLRDHYDIKMLTYLMLTRLAHLCPQAVLQRLERLVEPLRTTVTTKVKANSVKQEYEKQDELKRSAMRAVAALLTISDADKNPQLSDFVAHIKSTPELQSLFDSIQRDACPTHDAMMDLS</sequence>
<feature type="domain" description="TATA-binding protein interacting (TIP20)" evidence="4">
    <location>
        <begin position="290"/>
        <end position="453"/>
    </location>
</feature>
<dbReference type="AlphaFoldDB" id="A0AAN8WNY1"/>
<dbReference type="InterPro" id="IPR011989">
    <property type="entry name" value="ARM-like"/>
</dbReference>
<evidence type="ECO:0000256" key="2">
    <source>
        <dbReference type="ARBA" id="ARBA00022737"/>
    </source>
</evidence>
<evidence type="ECO:0000256" key="1">
    <source>
        <dbReference type="ARBA" id="ARBA00007657"/>
    </source>
</evidence>
<comment type="similarity">
    <text evidence="1">Belongs to the CAND family.</text>
</comment>
<evidence type="ECO:0000313" key="5">
    <source>
        <dbReference type="EMBL" id="KAK7069556.1"/>
    </source>
</evidence>
<accession>A0AAN8WNY1</accession>
<dbReference type="InterPro" id="IPR016024">
    <property type="entry name" value="ARM-type_fold"/>
</dbReference>
<dbReference type="InterPro" id="IPR013932">
    <property type="entry name" value="TATA-bd_TIP120"/>
</dbReference>
<reference evidence="5 6" key="1">
    <citation type="submission" date="2023-11" db="EMBL/GenBank/DDBJ databases">
        <title>Halocaridina rubra genome assembly.</title>
        <authorList>
            <person name="Smith C."/>
        </authorList>
    </citation>
    <scope>NUCLEOTIDE SEQUENCE [LARGE SCALE GENOMIC DNA]</scope>
    <source>
        <strain evidence="5">EP-1</strain>
        <tissue evidence="5">Whole</tissue>
    </source>
</reference>
<keyword evidence="2" id="KW-0677">Repeat</keyword>
<evidence type="ECO:0000259" key="4">
    <source>
        <dbReference type="Pfam" id="PF08623"/>
    </source>
</evidence>
<proteinExistence type="inferred from homology"/>
<name>A0AAN8WNY1_HALRR</name>
<organism evidence="5 6">
    <name type="scientific">Halocaridina rubra</name>
    <name type="common">Hawaiian red shrimp</name>
    <dbReference type="NCBI Taxonomy" id="373956"/>
    <lineage>
        <taxon>Eukaryota</taxon>
        <taxon>Metazoa</taxon>
        <taxon>Ecdysozoa</taxon>
        <taxon>Arthropoda</taxon>
        <taxon>Crustacea</taxon>
        <taxon>Multicrustacea</taxon>
        <taxon>Malacostraca</taxon>
        <taxon>Eumalacostraca</taxon>
        <taxon>Eucarida</taxon>
        <taxon>Decapoda</taxon>
        <taxon>Pleocyemata</taxon>
        <taxon>Caridea</taxon>
        <taxon>Atyoidea</taxon>
        <taxon>Atyidae</taxon>
        <taxon>Halocaridina</taxon>
    </lineage>
</organism>
<dbReference type="EMBL" id="JAXCGZ010016144">
    <property type="protein sequence ID" value="KAK7069556.1"/>
    <property type="molecule type" value="Genomic_DNA"/>
</dbReference>
<dbReference type="SUPFAM" id="SSF48371">
    <property type="entry name" value="ARM repeat"/>
    <property type="match status" value="1"/>
</dbReference>
<dbReference type="Pfam" id="PF08623">
    <property type="entry name" value="TIP120"/>
    <property type="match status" value="1"/>
</dbReference>
<dbReference type="InterPro" id="IPR039852">
    <property type="entry name" value="CAND1/CAND2"/>
</dbReference>
<keyword evidence="6" id="KW-1185">Reference proteome</keyword>
<comment type="caution">
    <text evidence="5">The sequence shown here is derived from an EMBL/GenBank/DDBJ whole genome shotgun (WGS) entry which is preliminary data.</text>
</comment>
<gene>
    <name evidence="5" type="primary">CAND1_2</name>
    <name evidence="5" type="ORF">SK128_020964</name>
</gene>
<dbReference type="Proteomes" id="UP001381693">
    <property type="component" value="Unassembled WGS sequence"/>
</dbReference>
<keyword evidence="3" id="KW-0833">Ubl conjugation pathway</keyword>
<protein>
    <submittedName>
        <fullName evidence="5">Cullin-associated NEDD8-dissociated protein 1</fullName>
    </submittedName>
</protein>
<evidence type="ECO:0000313" key="6">
    <source>
        <dbReference type="Proteomes" id="UP001381693"/>
    </source>
</evidence>
<dbReference type="Gene3D" id="1.25.10.10">
    <property type="entry name" value="Leucine-rich Repeat Variant"/>
    <property type="match status" value="1"/>
</dbReference>
<evidence type="ECO:0000256" key="3">
    <source>
        <dbReference type="ARBA" id="ARBA00022786"/>
    </source>
</evidence>